<dbReference type="EMBL" id="OZ075124">
    <property type="protein sequence ID" value="CAL4926130.1"/>
    <property type="molecule type" value="Genomic_DNA"/>
</dbReference>
<reference evidence="1" key="1">
    <citation type="submission" date="2024-10" db="EMBL/GenBank/DDBJ databases">
        <authorList>
            <person name="Ryan C."/>
        </authorList>
    </citation>
    <scope>NUCLEOTIDE SEQUENCE [LARGE SCALE GENOMIC DNA]</scope>
</reference>
<organism evidence="1 3">
    <name type="scientific">Urochloa decumbens</name>
    <dbReference type="NCBI Taxonomy" id="240449"/>
    <lineage>
        <taxon>Eukaryota</taxon>
        <taxon>Viridiplantae</taxon>
        <taxon>Streptophyta</taxon>
        <taxon>Embryophyta</taxon>
        <taxon>Tracheophyta</taxon>
        <taxon>Spermatophyta</taxon>
        <taxon>Magnoliopsida</taxon>
        <taxon>Liliopsida</taxon>
        <taxon>Poales</taxon>
        <taxon>Poaceae</taxon>
        <taxon>PACMAD clade</taxon>
        <taxon>Panicoideae</taxon>
        <taxon>Panicodae</taxon>
        <taxon>Paniceae</taxon>
        <taxon>Melinidinae</taxon>
        <taxon>Urochloa</taxon>
    </lineage>
</organism>
<keyword evidence="3" id="KW-1185">Reference proteome</keyword>
<feature type="non-terminal residue" evidence="1">
    <location>
        <position position="113"/>
    </location>
</feature>
<dbReference type="EMBL" id="OZ075123">
    <property type="protein sequence ID" value="CAL4917815.1"/>
    <property type="molecule type" value="Genomic_DNA"/>
</dbReference>
<name>A0ABC8WZX5_9POAL</name>
<evidence type="ECO:0000313" key="3">
    <source>
        <dbReference type="Proteomes" id="UP001497457"/>
    </source>
</evidence>
<proteinExistence type="predicted"/>
<feature type="non-terminal residue" evidence="1">
    <location>
        <position position="1"/>
    </location>
</feature>
<dbReference type="Proteomes" id="UP001497457">
    <property type="component" value="Chromosome 14rd"/>
</dbReference>
<dbReference type="Proteomes" id="UP001497457">
    <property type="component" value="Chromosome 13rd"/>
</dbReference>
<evidence type="ECO:0000313" key="2">
    <source>
        <dbReference type="EMBL" id="CAL4926130.1"/>
    </source>
</evidence>
<evidence type="ECO:0000313" key="1">
    <source>
        <dbReference type="EMBL" id="CAL4917815.1"/>
    </source>
</evidence>
<sequence>MPVELVTAAPCNIIFTRHPVSTDTWYPHLDFLKIKLTDNRHRSSLIITKLSRNKMRIVQYRIIHVIAIKLHQHCLTDNSNVVQQPLRLSFASTAHQNSVDIEPLGFHPVQGVV</sequence>
<gene>
    <name evidence="1" type="ORF">URODEC1_LOCUS18797</name>
    <name evidence="2" type="ORF">URODEC1_LOCUS23729</name>
</gene>
<accession>A0ABC8WZX5</accession>
<dbReference type="AlphaFoldDB" id="A0ABC8WZX5"/>
<protein>
    <submittedName>
        <fullName evidence="1">Uncharacterized protein</fullName>
    </submittedName>
</protein>